<name>A0AAV2JX02_KNICA</name>
<evidence type="ECO:0000313" key="4">
    <source>
        <dbReference type="Proteomes" id="UP001497482"/>
    </source>
</evidence>
<organism evidence="3 4">
    <name type="scientific">Knipowitschia caucasica</name>
    <name type="common">Caucasian dwarf goby</name>
    <name type="synonym">Pomatoschistus caucasicus</name>
    <dbReference type="NCBI Taxonomy" id="637954"/>
    <lineage>
        <taxon>Eukaryota</taxon>
        <taxon>Metazoa</taxon>
        <taxon>Chordata</taxon>
        <taxon>Craniata</taxon>
        <taxon>Vertebrata</taxon>
        <taxon>Euteleostomi</taxon>
        <taxon>Actinopterygii</taxon>
        <taxon>Neopterygii</taxon>
        <taxon>Teleostei</taxon>
        <taxon>Neoteleostei</taxon>
        <taxon>Acanthomorphata</taxon>
        <taxon>Gobiaria</taxon>
        <taxon>Gobiiformes</taxon>
        <taxon>Gobioidei</taxon>
        <taxon>Gobiidae</taxon>
        <taxon>Gobiinae</taxon>
        <taxon>Knipowitschia</taxon>
    </lineage>
</organism>
<feature type="region of interest" description="Disordered" evidence="1">
    <location>
        <begin position="1"/>
        <end position="73"/>
    </location>
</feature>
<keyword evidence="2" id="KW-1133">Transmembrane helix</keyword>
<keyword evidence="2" id="KW-0472">Membrane</keyword>
<proteinExistence type="predicted"/>
<sequence>MSPSVSRSLKLRPLLDTPRPRDRAEERERESVKVSPRVHRETRRETPRRTHENTGAHPPAPSTVDLTVPPGIPRLPRSAASAASFRLVWILPRPSDLPFGFRIWISLPHGAVRCAAQTMLSVIGVLFVPLLPRRR</sequence>
<dbReference type="Proteomes" id="UP001497482">
    <property type="component" value="Chromosome 15"/>
</dbReference>
<feature type="transmembrane region" description="Helical" evidence="2">
    <location>
        <begin position="110"/>
        <end position="131"/>
    </location>
</feature>
<evidence type="ECO:0000256" key="1">
    <source>
        <dbReference type="SAM" id="MobiDB-lite"/>
    </source>
</evidence>
<evidence type="ECO:0000256" key="2">
    <source>
        <dbReference type="SAM" id="Phobius"/>
    </source>
</evidence>
<dbReference type="AlphaFoldDB" id="A0AAV2JX02"/>
<dbReference type="EMBL" id="OZ035837">
    <property type="protein sequence ID" value="CAL1581298.1"/>
    <property type="molecule type" value="Genomic_DNA"/>
</dbReference>
<evidence type="ECO:0000313" key="3">
    <source>
        <dbReference type="EMBL" id="CAL1581298.1"/>
    </source>
</evidence>
<accession>A0AAV2JX02</accession>
<keyword evidence="4" id="KW-1185">Reference proteome</keyword>
<keyword evidence="2" id="KW-0812">Transmembrane</keyword>
<reference evidence="3 4" key="1">
    <citation type="submission" date="2024-04" db="EMBL/GenBank/DDBJ databases">
        <authorList>
            <person name="Waldvogel A.-M."/>
            <person name="Schoenle A."/>
        </authorList>
    </citation>
    <scope>NUCLEOTIDE SEQUENCE [LARGE SCALE GENOMIC DNA]</scope>
</reference>
<feature type="compositionally biased region" description="Basic and acidic residues" evidence="1">
    <location>
        <begin position="18"/>
        <end position="54"/>
    </location>
</feature>
<protein>
    <submittedName>
        <fullName evidence="3">Uncharacterized protein</fullName>
    </submittedName>
</protein>
<gene>
    <name evidence="3" type="ORF">KC01_LOCUS12061</name>
</gene>